<dbReference type="FunFam" id="3.30.720.10:FF:000008">
    <property type="entry name" value="Unplaced genomic scaffold supercont1.11, whole genome shotgun sequence"/>
    <property type="match status" value="1"/>
</dbReference>
<feature type="domain" description="SRP9" evidence="2">
    <location>
        <begin position="4"/>
        <end position="73"/>
    </location>
</feature>
<dbReference type="GO" id="GO:0005786">
    <property type="term" value="C:signal recognition particle, endoplasmic reticulum targeting"/>
    <property type="evidence" value="ECO:0007669"/>
    <property type="project" value="TreeGrafter"/>
</dbReference>
<feature type="compositionally biased region" description="Gly residues" evidence="1">
    <location>
        <begin position="107"/>
        <end position="122"/>
    </location>
</feature>
<feature type="compositionally biased region" description="Low complexity" evidence="1">
    <location>
        <begin position="77"/>
        <end position="95"/>
    </location>
</feature>
<evidence type="ECO:0000259" key="2">
    <source>
        <dbReference type="Pfam" id="PF05486"/>
    </source>
</evidence>
<dbReference type="Gene3D" id="3.30.720.10">
    <property type="entry name" value="Signal recognition particle alu RNA binding heterodimer, srp9/1"/>
    <property type="match status" value="1"/>
</dbReference>
<dbReference type="AlphaFoldDB" id="G4TD62"/>
<reference evidence="3 4" key="1">
    <citation type="journal article" date="2011" name="PLoS Pathog.">
        <title>Endophytic Life Strategies Decoded by Genome and Transcriptome Analyses of the Mutualistic Root Symbiont Piriformospora indica.</title>
        <authorList>
            <person name="Zuccaro A."/>
            <person name="Lahrmann U."/>
            <person name="Guldener U."/>
            <person name="Langen G."/>
            <person name="Pfiffi S."/>
            <person name="Biedenkopf D."/>
            <person name="Wong P."/>
            <person name="Samans B."/>
            <person name="Grimm C."/>
            <person name="Basiewicz M."/>
            <person name="Murat C."/>
            <person name="Martin F."/>
            <person name="Kogel K.H."/>
        </authorList>
    </citation>
    <scope>NUCLEOTIDE SEQUENCE [LARGE SCALE GENOMIC DNA]</scope>
    <source>
        <strain evidence="3 4">DSM 11827</strain>
    </source>
</reference>
<accession>G4TD62</accession>
<dbReference type="InParanoid" id="G4TD62"/>
<dbReference type="PANTHER" id="PTHR12834">
    <property type="entry name" value="SIGNAL RECOGNITION PARTICLE 9 KDA PROTEIN"/>
    <property type="match status" value="1"/>
</dbReference>
<evidence type="ECO:0000256" key="1">
    <source>
        <dbReference type="SAM" id="MobiDB-lite"/>
    </source>
</evidence>
<dbReference type="InterPro" id="IPR009018">
    <property type="entry name" value="Signal_recog_particle_SRP9/14"/>
</dbReference>
<evidence type="ECO:0000313" key="4">
    <source>
        <dbReference type="Proteomes" id="UP000007148"/>
    </source>
</evidence>
<dbReference type="InterPro" id="IPR039432">
    <property type="entry name" value="SRP9_dom"/>
</dbReference>
<feature type="compositionally biased region" description="Basic residues" evidence="1">
    <location>
        <begin position="123"/>
        <end position="132"/>
    </location>
</feature>
<organism evidence="3 4">
    <name type="scientific">Serendipita indica (strain DSM 11827)</name>
    <name type="common">Root endophyte fungus</name>
    <name type="synonym">Piriformospora indica</name>
    <dbReference type="NCBI Taxonomy" id="1109443"/>
    <lineage>
        <taxon>Eukaryota</taxon>
        <taxon>Fungi</taxon>
        <taxon>Dikarya</taxon>
        <taxon>Basidiomycota</taxon>
        <taxon>Agaricomycotina</taxon>
        <taxon>Agaricomycetes</taxon>
        <taxon>Sebacinales</taxon>
        <taxon>Serendipitaceae</taxon>
        <taxon>Serendipita</taxon>
    </lineage>
</organism>
<dbReference type="Proteomes" id="UP000007148">
    <property type="component" value="Unassembled WGS sequence"/>
</dbReference>
<sequence length="132" mass="14229">MVFIKSWTEYQAKAEQLYEEQPIRTRYCIKYRAADGVLILKVTDDNTCLKYKTRSSIMLNRFEAFNLSIMSKMQNRQAQTAPSASGGAAGTSSGQDVPMSDATAQATGGGVAAQGGAQGAGGNKKKKPKKKK</sequence>
<dbReference type="OrthoDB" id="360923at2759"/>
<evidence type="ECO:0000313" key="3">
    <source>
        <dbReference type="EMBL" id="CCA69248.1"/>
    </source>
</evidence>
<proteinExistence type="predicted"/>
<dbReference type="OMA" id="NTRYCVK"/>
<dbReference type="GO" id="GO:0008312">
    <property type="term" value="F:7S RNA binding"/>
    <property type="evidence" value="ECO:0007669"/>
    <property type="project" value="InterPro"/>
</dbReference>
<protein>
    <submittedName>
        <fullName evidence="3">Related to signal recognition particle 9 protein (SRP9)</fullName>
    </submittedName>
</protein>
<dbReference type="eggNOG" id="KOG3465">
    <property type="taxonomic scope" value="Eukaryota"/>
</dbReference>
<dbReference type="HOGENOM" id="CLU_144337_0_0_1"/>
<name>G4TD62_SERID</name>
<keyword evidence="4" id="KW-1185">Reference proteome</keyword>
<dbReference type="InterPro" id="IPR039914">
    <property type="entry name" value="SRP9-like"/>
</dbReference>
<dbReference type="Pfam" id="PF05486">
    <property type="entry name" value="SRP9-21"/>
    <property type="match status" value="1"/>
</dbReference>
<gene>
    <name evidence="3" type="ORF">PIIN_03147</name>
</gene>
<dbReference type="STRING" id="1109443.G4TD62"/>
<feature type="region of interest" description="Disordered" evidence="1">
    <location>
        <begin position="75"/>
        <end position="132"/>
    </location>
</feature>
<dbReference type="EMBL" id="CAFZ01000050">
    <property type="protein sequence ID" value="CCA69248.1"/>
    <property type="molecule type" value="Genomic_DNA"/>
</dbReference>
<dbReference type="PANTHER" id="PTHR12834:SF12">
    <property type="entry name" value="SIGNAL RECOGNITION PARTICLE 9 KDA PROTEIN"/>
    <property type="match status" value="1"/>
</dbReference>
<dbReference type="SUPFAM" id="SSF54762">
    <property type="entry name" value="Signal recognition particle alu RNA binding heterodimer, SRP9/14"/>
    <property type="match status" value="1"/>
</dbReference>
<comment type="caution">
    <text evidence="3">The sequence shown here is derived from an EMBL/GenBank/DDBJ whole genome shotgun (WGS) entry which is preliminary data.</text>
</comment>
<dbReference type="GO" id="GO:0006614">
    <property type="term" value="P:SRP-dependent cotranslational protein targeting to membrane"/>
    <property type="evidence" value="ECO:0007669"/>
    <property type="project" value="InterPro"/>
</dbReference>